<sequence>MLEEMSDRIRRHERRSPRDLYNGRTSTGRPYCTNCHQVGHLNVVCRRPTFDPNPNGRAMAVDHCKSDVVKQLYQKEAQFRLGLVLTCKASAYGVKLQKGADMMVTPKPEFVCFIYDHWTKILEARVADVKSPPLKELGDFWLSFDDTNEDLDDEENPFAKTVSYIFLSSFFTFSHIYVSKLK</sequence>
<feature type="region of interest" description="Disordered" evidence="1">
    <location>
        <begin position="1"/>
        <end position="25"/>
    </location>
</feature>
<keyword evidence="3" id="KW-1185">Reference proteome</keyword>
<name>A0A8S4Q8G3_OWEFU</name>
<evidence type="ECO:0000313" key="2">
    <source>
        <dbReference type="EMBL" id="CAH1803196.1"/>
    </source>
</evidence>
<feature type="compositionally biased region" description="Basic and acidic residues" evidence="1">
    <location>
        <begin position="1"/>
        <end position="10"/>
    </location>
</feature>
<accession>A0A8S4Q8G3</accession>
<proteinExistence type="predicted"/>
<dbReference type="Proteomes" id="UP000749559">
    <property type="component" value="Unassembled WGS sequence"/>
</dbReference>
<gene>
    <name evidence="2" type="ORF">OFUS_LOCUS26807</name>
</gene>
<reference evidence="2" key="1">
    <citation type="submission" date="2022-03" db="EMBL/GenBank/DDBJ databases">
        <authorList>
            <person name="Martin C."/>
        </authorList>
    </citation>
    <scope>NUCLEOTIDE SEQUENCE</scope>
</reference>
<evidence type="ECO:0000313" key="3">
    <source>
        <dbReference type="Proteomes" id="UP000749559"/>
    </source>
</evidence>
<evidence type="ECO:0000256" key="1">
    <source>
        <dbReference type="SAM" id="MobiDB-lite"/>
    </source>
</evidence>
<comment type="caution">
    <text evidence="2">The sequence shown here is derived from an EMBL/GenBank/DDBJ whole genome shotgun (WGS) entry which is preliminary data.</text>
</comment>
<dbReference type="AlphaFoldDB" id="A0A8S4Q8G3"/>
<protein>
    <submittedName>
        <fullName evidence="2">Uncharacterized protein</fullName>
    </submittedName>
</protein>
<dbReference type="EMBL" id="CAIIXF020000308">
    <property type="protein sequence ID" value="CAH1803196.1"/>
    <property type="molecule type" value="Genomic_DNA"/>
</dbReference>
<organism evidence="2 3">
    <name type="scientific">Owenia fusiformis</name>
    <name type="common">Polychaete worm</name>
    <dbReference type="NCBI Taxonomy" id="6347"/>
    <lineage>
        <taxon>Eukaryota</taxon>
        <taxon>Metazoa</taxon>
        <taxon>Spiralia</taxon>
        <taxon>Lophotrochozoa</taxon>
        <taxon>Annelida</taxon>
        <taxon>Polychaeta</taxon>
        <taxon>Sedentaria</taxon>
        <taxon>Canalipalpata</taxon>
        <taxon>Sabellida</taxon>
        <taxon>Oweniida</taxon>
        <taxon>Oweniidae</taxon>
        <taxon>Owenia</taxon>
    </lineage>
</organism>